<dbReference type="PANTHER" id="PTHR36843:SF1">
    <property type="entry name" value="COPROHEME DECARBOXYLASE"/>
    <property type="match status" value="1"/>
</dbReference>
<comment type="catalytic activity">
    <reaction evidence="9">
        <text>Fe-coproporphyrin III + H2O2 + H(+) = harderoheme III + CO2 + 2 H2O</text>
        <dbReference type="Rhea" id="RHEA:57940"/>
        <dbReference type="ChEBI" id="CHEBI:15377"/>
        <dbReference type="ChEBI" id="CHEBI:15378"/>
        <dbReference type="ChEBI" id="CHEBI:16240"/>
        <dbReference type="ChEBI" id="CHEBI:16526"/>
        <dbReference type="ChEBI" id="CHEBI:68438"/>
        <dbReference type="ChEBI" id="CHEBI:142463"/>
    </reaction>
</comment>
<comment type="pathway">
    <text evidence="9">Porphyrin-containing compound metabolism; protoheme biosynthesis.</text>
</comment>
<dbReference type="GO" id="GO:0016634">
    <property type="term" value="F:oxidoreductase activity, acting on the CH-CH group of donors, oxygen as acceptor"/>
    <property type="evidence" value="ECO:0007669"/>
    <property type="project" value="UniProtKB-UniRule"/>
</dbReference>
<dbReference type="EMBL" id="JACBYQ010000001">
    <property type="protein sequence ID" value="NYE95034.1"/>
    <property type="molecule type" value="Genomic_DNA"/>
</dbReference>
<dbReference type="GO" id="GO:0020037">
    <property type="term" value="F:heme binding"/>
    <property type="evidence" value="ECO:0007669"/>
    <property type="project" value="InterPro"/>
</dbReference>
<dbReference type="NCBIfam" id="NF042928">
    <property type="entry name" value="HemQ_actino"/>
    <property type="match status" value="1"/>
</dbReference>
<dbReference type="Proteomes" id="UP000521748">
    <property type="component" value="Unassembled WGS sequence"/>
</dbReference>
<dbReference type="GO" id="GO:0006785">
    <property type="term" value="P:heme B biosynthetic process"/>
    <property type="evidence" value="ECO:0007669"/>
    <property type="project" value="UniProtKB-UniRule"/>
</dbReference>
<feature type="binding site" description="axial binding residue" evidence="9">
    <location>
        <position position="161"/>
    </location>
    <ligand>
        <name>Fe-coproporphyrin III</name>
        <dbReference type="ChEBI" id="CHEBI:68438"/>
    </ligand>
    <ligandPart>
        <name>Fe</name>
        <dbReference type="ChEBI" id="CHEBI:18248"/>
    </ligandPart>
</feature>
<comment type="catalytic activity">
    <reaction evidence="7">
        <text>Fe-coproporphyrin III + 2 H2O2 + 2 H(+) = heme b + 2 CO2 + 4 H2O</text>
        <dbReference type="Rhea" id="RHEA:56516"/>
        <dbReference type="ChEBI" id="CHEBI:15377"/>
        <dbReference type="ChEBI" id="CHEBI:15378"/>
        <dbReference type="ChEBI" id="CHEBI:16240"/>
        <dbReference type="ChEBI" id="CHEBI:16526"/>
        <dbReference type="ChEBI" id="CHEBI:60344"/>
        <dbReference type="ChEBI" id="CHEBI:68438"/>
        <dbReference type="EC" id="1.3.98.5"/>
    </reaction>
    <physiologicalReaction direction="left-to-right" evidence="7">
        <dbReference type="Rhea" id="RHEA:56517"/>
    </physiologicalReaction>
</comment>
<evidence type="ECO:0000256" key="3">
    <source>
        <dbReference type="ARBA" id="ARBA00022723"/>
    </source>
</evidence>
<keyword evidence="3 9" id="KW-0479">Metal-binding</keyword>
<comment type="similarity">
    <text evidence="9">Belongs to the ChdC family. Type 2 subfamily.</text>
</comment>
<protein>
    <recommendedName>
        <fullName evidence="1 9">Coproheme decarboxylase</fullName>
        <ecNumber evidence="8 9">1.3.98.5</ecNumber>
    </recommendedName>
    <alternativeName>
        <fullName evidence="5 9">Coproheme III oxidative decarboxylase</fullName>
    </alternativeName>
    <alternativeName>
        <fullName evidence="6 9">Hydrogen peroxide-dependent heme synthase</fullName>
    </alternativeName>
</protein>
<comment type="caution">
    <text evidence="10">The sequence shown here is derived from an EMBL/GenBank/DDBJ whole genome shotgun (WGS) entry which is preliminary data.</text>
</comment>
<evidence type="ECO:0000256" key="7">
    <source>
        <dbReference type="ARBA" id="ARBA00049896"/>
    </source>
</evidence>
<evidence type="ECO:0000256" key="2">
    <source>
        <dbReference type="ARBA" id="ARBA00022617"/>
    </source>
</evidence>
<evidence type="ECO:0000313" key="11">
    <source>
        <dbReference type="Proteomes" id="UP000521748"/>
    </source>
</evidence>
<proteinExistence type="inferred from homology"/>
<dbReference type="PANTHER" id="PTHR36843">
    <property type="entry name" value="HEME-DEPENDENT PEROXIDASE YWFI-RELATED"/>
    <property type="match status" value="1"/>
</dbReference>
<sequence>MSDTLAESVSKTAELEPSQTPFTLWTVVKRVGLPTVGSSKVAAFDELIGRLAAQGVTLRGAYDVSAMRNDADVMLWLVGAKAEELQQAIRDIRRSELFANTEIAWSGMGVHREAEFAKSHIPTYMRAGIEPKQWLCVYPFVRSYEWYILPDEERGRMLREHGLMGREFPGVLANTVSSFALGDWEWLLGLEADDVLELVDLMRHLRATDARMHVREEVPFYTGRRINAAEIAEVLR</sequence>
<evidence type="ECO:0000256" key="9">
    <source>
        <dbReference type="HAMAP-Rule" id="MF_02244"/>
    </source>
</evidence>
<evidence type="ECO:0000256" key="5">
    <source>
        <dbReference type="ARBA" id="ARBA00029882"/>
    </source>
</evidence>
<dbReference type="EC" id="1.3.98.5" evidence="8 9"/>
<evidence type="ECO:0000313" key="10">
    <source>
        <dbReference type="EMBL" id="NYE95034.1"/>
    </source>
</evidence>
<dbReference type="AlphaFoldDB" id="A0A7Y9LSY7"/>
<dbReference type="Gene3D" id="3.30.70.1030">
    <property type="entry name" value="Apc35880, domain 1"/>
    <property type="match status" value="2"/>
</dbReference>
<evidence type="ECO:0000256" key="6">
    <source>
        <dbReference type="ARBA" id="ARBA00030236"/>
    </source>
</evidence>
<dbReference type="SUPFAM" id="SSF54909">
    <property type="entry name" value="Dimeric alpha+beta barrel"/>
    <property type="match status" value="1"/>
</dbReference>
<dbReference type="RefSeq" id="WP_179388727.1">
    <property type="nucleotide sequence ID" value="NZ_JACBYQ010000001.1"/>
</dbReference>
<accession>A0A7Y9LSY7</accession>
<dbReference type="HAMAP" id="MF_02244">
    <property type="entry name" value="Coproheme_decarbox_2"/>
    <property type="match status" value="1"/>
</dbReference>
<dbReference type="Pfam" id="PF06778">
    <property type="entry name" value="Chlor_dismutase"/>
    <property type="match status" value="1"/>
</dbReference>
<dbReference type="InterPro" id="IPR010644">
    <property type="entry name" value="ChdC/CLD"/>
</dbReference>
<keyword evidence="4 9" id="KW-0408">Iron</keyword>
<evidence type="ECO:0000256" key="4">
    <source>
        <dbReference type="ARBA" id="ARBA00023004"/>
    </source>
</evidence>
<comment type="catalytic activity">
    <reaction evidence="9">
        <text>harderoheme III + H2O2 + H(+) = heme b + CO2 + 2 H2O</text>
        <dbReference type="Rhea" id="RHEA:57944"/>
        <dbReference type="ChEBI" id="CHEBI:15377"/>
        <dbReference type="ChEBI" id="CHEBI:15378"/>
        <dbReference type="ChEBI" id="CHEBI:16240"/>
        <dbReference type="ChEBI" id="CHEBI:16526"/>
        <dbReference type="ChEBI" id="CHEBI:60344"/>
        <dbReference type="ChEBI" id="CHEBI:142463"/>
    </reaction>
</comment>
<comment type="cofactor">
    <cofactor evidence="9">
        <name>Fe-coproporphyrin III</name>
        <dbReference type="ChEBI" id="CHEBI:68438"/>
    </cofactor>
    <text evidence="9">Fe-coproporphyrin III acts as both substrate and redox cofactor.</text>
</comment>
<organism evidence="10 11">
    <name type="scientific">Psychromicrobium silvestre</name>
    <dbReference type="NCBI Taxonomy" id="1645614"/>
    <lineage>
        <taxon>Bacteria</taxon>
        <taxon>Bacillati</taxon>
        <taxon>Actinomycetota</taxon>
        <taxon>Actinomycetes</taxon>
        <taxon>Micrococcales</taxon>
        <taxon>Micrococcaceae</taxon>
        <taxon>Psychromicrobium</taxon>
    </lineage>
</organism>
<comment type="function">
    <text evidence="9">Involved in coproporphyrin-dependent heme b biosynthesis. Catalyzes the decarboxylation of Fe-coproporphyrin III (coproheme) to heme b (protoheme IX), the last step of the pathway. The reaction occurs in a stepwise manner with a three-propionate intermediate.</text>
</comment>
<dbReference type="GO" id="GO:0046872">
    <property type="term" value="F:metal ion binding"/>
    <property type="evidence" value="ECO:0007669"/>
    <property type="project" value="UniProtKB-KW"/>
</dbReference>
<gene>
    <name evidence="9" type="primary">chdC</name>
    <name evidence="10" type="ORF">FHU41_001255</name>
</gene>
<name>A0A7Y9LSY7_9MICC</name>
<keyword evidence="9" id="KW-0350">Heme biosynthesis</keyword>
<feature type="active site" evidence="9">
    <location>
        <position position="138"/>
    </location>
</feature>
<dbReference type="InterPro" id="IPR011008">
    <property type="entry name" value="Dimeric_a/b-barrel"/>
</dbReference>
<reference evidence="10 11" key="1">
    <citation type="submission" date="2020-07" db="EMBL/GenBank/DDBJ databases">
        <title>Sequencing the genomes of 1000 actinobacteria strains.</title>
        <authorList>
            <person name="Klenk H.-P."/>
        </authorList>
    </citation>
    <scope>NUCLEOTIDE SEQUENCE [LARGE SCALE GENOMIC DNA]</scope>
    <source>
        <strain evidence="10 11">DSM 102047</strain>
    </source>
</reference>
<evidence type="ECO:0000256" key="8">
    <source>
        <dbReference type="ARBA" id="ARBA00050019"/>
    </source>
</evidence>
<keyword evidence="2 9" id="KW-0349">Heme</keyword>
<evidence type="ECO:0000256" key="1">
    <source>
        <dbReference type="ARBA" id="ARBA00014413"/>
    </source>
</evidence>
<keyword evidence="11" id="KW-1185">Reference proteome</keyword>
<keyword evidence="9 10" id="KW-0560">Oxidoreductase</keyword>